<dbReference type="InterPro" id="IPR007358">
    <property type="entry name" value="Nucleoid_associated_NdpA"/>
</dbReference>
<protein>
    <submittedName>
        <fullName evidence="1">Nucleoid-associated protein</fullName>
    </submittedName>
</protein>
<sequence>MEITIQKAVLHILDTQVTAPVLSDLLIEQEEALIYLGSLAAKAWKSEEARGCELIEDSFFRQTDASRLERDFVAQTGELAQKWFDVMQVQPAIPAGDVAFLWLTIDGVEYFAAMKLNYKAGWVHYFEMHEEGTASNRIVRQETMLPAGTAKPDEAFFVAVQPLGSTVRILEKKYEIDGRKQAYLAHSVVGARPGMSPKEKLAAICEAAQEVNQQFYGSLGVEEPEVAAAVCEEYRSYRSQATQSLEEPEPAVPVAQLCEKLYGDLPHAKEAFEKELAQREIEMDEPMPMPSTGVRKLQKQSLRSSGGVEIKVPVSIYRDENEIQFIKNSDGTTSLLIKNILL</sequence>
<organism evidence="1 2">
    <name type="scientific">Candidatus Ruthenibacterium avium</name>
    <dbReference type="NCBI Taxonomy" id="2838751"/>
    <lineage>
        <taxon>Bacteria</taxon>
        <taxon>Bacillati</taxon>
        <taxon>Bacillota</taxon>
        <taxon>Clostridia</taxon>
        <taxon>Eubacteriales</taxon>
        <taxon>Oscillospiraceae</taxon>
        <taxon>Ruthenibacterium</taxon>
    </lineage>
</organism>
<name>A0A9D2M153_9FIRM</name>
<proteinExistence type="predicted"/>
<dbReference type="GO" id="GO:0009295">
    <property type="term" value="C:nucleoid"/>
    <property type="evidence" value="ECO:0007669"/>
    <property type="project" value="InterPro"/>
</dbReference>
<dbReference type="EMBL" id="DWYA01000013">
    <property type="protein sequence ID" value="HJB39013.1"/>
    <property type="molecule type" value="Genomic_DNA"/>
</dbReference>
<comment type="caution">
    <text evidence="1">The sequence shown here is derived from an EMBL/GenBank/DDBJ whole genome shotgun (WGS) entry which is preliminary data.</text>
</comment>
<dbReference type="AlphaFoldDB" id="A0A9D2M153"/>
<gene>
    <name evidence="1" type="ORF">H9943_01300</name>
</gene>
<evidence type="ECO:0000313" key="2">
    <source>
        <dbReference type="Proteomes" id="UP000824209"/>
    </source>
</evidence>
<reference evidence="1" key="1">
    <citation type="journal article" date="2021" name="PeerJ">
        <title>Extensive microbial diversity within the chicken gut microbiome revealed by metagenomics and culture.</title>
        <authorList>
            <person name="Gilroy R."/>
            <person name="Ravi A."/>
            <person name="Getino M."/>
            <person name="Pursley I."/>
            <person name="Horton D.L."/>
            <person name="Alikhan N.F."/>
            <person name="Baker D."/>
            <person name="Gharbi K."/>
            <person name="Hall N."/>
            <person name="Watson M."/>
            <person name="Adriaenssens E.M."/>
            <person name="Foster-Nyarko E."/>
            <person name="Jarju S."/>
            <person name="Secka A."/>
            <person name="Antonio M."/>
            <person name="Oren A."/>
            <person name="Chaudhuri R.R."/>
            <person name="La Ragione R."/>
            <person name="Hildebrand F."/>
            <person name="Pallen M.J."/>
        </authorList>
    </citation>
    <scope>NUCLEOTIDE SEQUENCE</scope>
    <source>
        <strain evidence="1">ChiBcec8-14828</strain>
    </source>
</reference>
<evidence type="ECO:0000313" key="1">
    <source>
        <dbReference type="EMBL" id="HJB39013.1"/>
    </source>
</evidence>
<dbReference type="Proteomes" id="UP000824209">
    <property type="component" value="Unassembled WGS sequence"/>
</dbReference>
<reference evidence="1" key="2">
    <citation type="submission" date="2021-04" db="EMBL/GenBank/DDBJ databases">
        <authorList>
            <person name="Gilroy R."/>
        </authorList>
    </citation>
    <scope>NUCLEOTIDE SEQUENCE</scope>
    <source>
        <strain evidence="1">ChiBcec8-14828</strain>
    </source>
</reference>
<dbReference type="Pfam" id="PF04245">
    <property type="entry name" value="NA37"/>
    <property type="match status" value="1"/>
</dbReference>
<accession>A0A9D2M153</accession>